<keyword evidence="3" id="KW-1185">Reference proteome</keyword>
<dbReference type="EMBL" id="SJSO01000017">
    <property type="protein sequence ID" value="TCD22112.1"/>
    <property type="molecule type" value="Genomic_DNA"/>
</dbReference>
<dbReference type="RefSeq" id="WP_131532674.1">
    <property type="nucleotide sequence ID" value="NZ_SJSO01000017.1"/>
</dbReference>
<feature type="signal peptide" evidence="1">
    <location>
        <begin position="1"/>
        <end position="20"/>
    </location>
</feature>
<reference evidence="2 3" key="1">
    <citation type="submission" date="2019-02" db="EMBL/GenBank/DDBJ databases">
        <title>Pedobacter sp. RP-3-21 sp. nov., isolated from Arctic soil.</title>
        <authorList>
            <person name="Dahal R.H."/>
        </authorList>
    </citation>
    <scope>NUCLEOTIDE SEQUENCE [LARGE SCALE GENOMIC DNA]</scope>
    <source>
        <strain evidence="2 3">RP-3-21</strain>
    </source>
</reference>
<sequence length="220" mass="25497">MKYLFLLLSLISIKSYSQYALSPFADAQGTLLREIKYEDVTGSPYLFDYWIKGKVTTKSGKHYVDMPLKYNVMDDKLIFKHENGNLMYFAEPVTEFELLNPELNISNKYINGLPAIDHFNSASYFKVIFSGQTSLFKKTNKKIIESKQYGSAITNKSFNTTNSYFVLSNGNFLKITPTKKAILVLFPSKEQELNNYLKKEKIDFKQDSDLKKLFEYINKI</sequence>
<dbReference type="OrthoDB" id="680837at2"/>
<dbReference type="Proteomes" id="UP000293925">
    <property type="component" value="Unassembled WGS sequence"/>
</dbReference>
<keyword evidence="1" id="KW-0732">Signal</keyword>
<evidence type="ECO:0000313" key="2">
    <source>
        <dbReference type="EMBL" id="TCD22112.1"/>
    </source>
</evidence>
<dbReference type="AlphaFoldDB" id="A0A4R0PMQ0"/>
<organism evidence="2 3">
    <name type="scientific">Pedobacter psychrodurus</name>
    <dbReference type="NCBI Taxonomy" id="2530456"/>
    <lineage>
        <taxon>Bacteria</taxon>
        <taxon>Pseudomonadati</taxon>
        <taxon>Bacteroidota</taxon>
        <taxon>Sphingobacteriia</taxon>
        <taxon>Sphingobacteriales</taxon>
        <taxon>Sphingobacteriaceae</taxon>
        <taxon>Pedobacter</taxon>
    </lineage>
</organism>
<accession>A0A4R0PMQ0</accession>
<evidence type="ECO:0000313" key="3">
    <source>
        <dbReference type="Proteomes" id="UP000293925"/>
    </source>
</evidence>
<gene>
    <name evidence="2" type="ORF">EZ456_18390</name>
</gene>
<feature type="chain" id="PRO_5020180342" evidence="1">
    <location>
        <begin position="21"/>
        <end position="220"/>
    </location>
</feature>
<evidence type="ECO:0000256" key="1">
    <source>
        <dbReference type="SAM" id="SignalP"/>
    </source>
</evidence>
<comment type="caution">
    <text evidence="2">The sequence shown here is derived from an EMBL/GenBank/DDBJ whole genome shotgun (WGS) entry which is preliminary data.</text>
</comment>
<proteinExistence type="predicted"/>
<name>A0A4R0PMQ0_9SPHI</name>
<protein>
    <submittedName>
        <fullName evidence="2">Uncharacterized protein</fullName>
    </submittedName>
</protein>